<gene>
    <name evidence="2" type="ORF">DES48_102391</name>
</gene>
<dbReference type="RefSeq" id="WP_113867444.1">
    <property type="nucleotide sequence ID" value="NZ_BAABQN010000002.1"/>
</dbReference>
<dbReference type="AlphaFoldDB" id="A0A366EF29"/>
<feature type="transmembrane region" description="Helical" evidence="1">
    <location>
        <begin position="39"/>
        <end position="60"/>
    </location>
</feature>
<dbReference type="GO" id="GO:0015558">
    <property type="term" value="F:secondary active p-aminobenzoyl-glutamate transmembrane transporter activity"/>
    <property type="evidence" value="ECO:0007669"/>
    <property type="project" value="InterPro"/>
</dbReference>
<keyword evidence="3" id="KW-1185">Reference proteome</keyword>
<accession>A0A366EF29</accession>
<dbReference type="InterPro" id="IPR004697">
    <property type="entry name" value="AbgT"/>
</dbReference>
<evidence type="ECO:0000256" key="1">
    <source>
        <dbReference type="SAM" id="Phobius"/>
    </source>
</evidence>
<dbReference type="EMBL" id="QNRI01000002">
    <property type="protein sequence ID" value="RBP00626.1"/>
    <property type="molecule type" value="Genomic_DNA"/>
</dbReference>
<sequence length="517" mass="55125">MSVHTNVEGAPSPSPKKRGLFNRFLDFIEKYGNKLPDPIMLFVGITIIILLASALFSTLGTSAVNPATNEEIAVVNLLNGAGLIKILQNLVTNFTSFPPLGLVLVVMLGVGLAESTGLIAAFMKTTILNAPKKLILPVIVLVAMVGNAAADAAMVVLPPIVAMIFVALGRHPIAGLAAAYASVAGGFSANLILSMLDPLVAGFTQTGAQIIDPEYVANPAMNYYFLVISCLILVPVAVFVTTKIVEPRLGHYEGEEIEMEKVTPSEKKGLLWAGISLAVLAIAVAFLTIPSGALLRHPETGSLTTSPFMDGIVPLMMVFFLVPSLFYGFATKTLQSSKDVADHLGQAMASMGTYIVIAFVAAQMIAFFNWSNLGPVVAIKGAEFLQNIGLTGLPLLLGFVIIAALINLVIASSSAKWAILAPVFVPMFMLLGYSPAFTQAAYRVGDSITNPITPMLAYFAIALTFAQKYDKKIGIGTFMSSLLPYSIAFAIVWIILFIVWYFFGLPLGPGEYIHLKQ</sequence>
<feature type="transmembrane region" description="Helical" evidence="1">
    <location>
        <begin position="478"/>
        <end position="503"/>
    </location>
</feature>
<keyword evidence="1" id="KW-0812">Transmembrane</keyword>
<feature type="transmembrane region" description="Helical" evidence="1">
    <location>
        <begin position="448"/>
        <end position="466"/>
    </location>
</feature>
<feature type="transmembrane region" description="Helical" evidence="1">
    <location>
        <begin position="417"/>
        <end position="436"/>
    </location>
</feature>
<feature type="transmembrane region" description="Helical" evidence="1">
    <location>
        <begin position="134"/>
        <end position="166"/>
    </location>
</feature>
<evidence type="ECO:0000313" key="2">
    <source>
        <dbReference type="EMBL" id="RBP00626.1"/>
    </source>
</evidence>
<feature type="transmembrane region" description="Helical" evidence="1">
    <location>
        <begin position="100"/>
        <end position="122"/>
    </location>
</feature>
<protein>
    <submittedName>
        <fullName evidence="2">Aminobenzoyl-glutamate transport protein</fullName>
    </submittedName>
</protein>
<dbReference type="OrthoDB" id="3314392at2"/>
<evidence type="ECO:0000313" key="3">
    <source>
        <dbReference type="Proteomes" id="UP000252254"/>
    </source>
</evidence>
<feature type="transmembrane region" description="Helical" evidence="1">
    <location>
        <begin position="351"/>
        <end position="370"/>
    </location>
</feature>
<keyword evidence="1" id="KW-0472">Membrane</keyword>
<comment type="caution">
    <text evidence="2">The sequence shown here is derived from an EMBL/GenBank/DDBJ whole genome shotgun (WGS) entry which is preliminary data.</text>
</comment>
<feature type="transmembrane region" description="Helical" evidence="1">
    <location>
        <begin position="390"/>
        <end position="410"/>
    </location>
</feature>
<name>A0A366EF29_9BACI</name>
<dbReference type="GO" id="GO:1902604">
    <property type="term" value="P:p-aminobenzoyl-glutamate transmembrane transport"/>
    <property type="evidence" value="ECO:0007669"/>
    <property type="project" value="InterPro"/>
</dbReference>
<dbReference type="Pfam" id="PF03806">
    <property type="entry name" value="ABG_transport"/>
    <property type="match status" value="1"/>
</dbReference>
<keyword evidence="1" id="KW-1133">Transmembrane helix</keyword>
<dbReference type="Proteomes" id="UP000252254">
    <property type="component" value="Unassembled WGS sequence"/>
</dbReference>
<feature type="transmembrane region" description="Helical" evidence="1">
    <location>
        <begin position="223"/>
        <end position="242"/>
    </location>
</feature>
<dbReference type="PANTHER" id="PTHR30282:SF0">
    <property type="entry name" value="P-AMINOBENZOYL-GLUTAMATE TRANSPORT PROTEIN"/>
    <property type="match status" value="1"/>
</dbReference>
<proteinExistence type="predicted"/>
<dbReference type="PANTHER" id="PTHR30282">
    <property type="entry name" value="P-AMINOBENZOYL GLUTAMATE TRANSPORTER"/>
    <property type="match status" value="1"/>
</dbReference>
<reference evidence="2 3" key="1">
    <citation type="submission" date="2018-06" db="EMBL/GenBank/DDBJ databases">
        <title>Genomic Encyclopedia of Type Strains, Phase IV (KMG-IV): sequencing the most valuable type-strain genomes for metagenomic binning, comparative biology and taxonomic classification.</title>
        <authorList>
            <person name="Goeker M."/>
        </authorList>
    </citation>
    <scope>NUCLEOTIDE SEQUENCE [LARGE SCALE GENOMIC DNA]</scope>
    <source>
        <strain evidence="2 3">DSM 15140</strain>
    </source>
</reference>
<dbReference type="STRING" id="200904.GCA_900168775_00659"/>
<organism evidence="2 3">
    <name type="scientific">Paraliobacillus ryukyuensis</name>
    <dbReference type="NCBI Taxonomy" id="200904"/>
    <lineage>
        <taxon>Bacteria</taxon>
        <taxon>Bacillati</taxon>
        <taxon>Bacillota</taxon>
        <taxon>Bacilli</taxon>
        <taxon>Bacillales</taxon>
        <taxon>Bacillaceae</taxon>
        <taxon>Paraliobacillus</taxon>
    </lineage>
</organism>
<feature type="transmembrane region" description="Helical" evidence="1">
    <location>
        <begin position="269"/>
        <end position="291"/>
    </location>
</feature>
<feature type="transmembrane region" description="Helical" evidence="1">
    <location>
        <begin position="311"/>
        <end position="330"/>
    </location>
</feature>